<keyword evidence="1" id="KW-0472">Membrane</keyword>
<proteinExistence type="predicted"/>
<sequence>MIQEGLAANGFSIFFLPFWLWRIFQEGTGRWPVFSFVFGRMQPDGAICR</sequence>
<keyword evidence="3" id="KW-1185">Reference proteome</keyword>
<dbReference type="Proteomes" id="UP000019423">
    <property type="component" value="Chromosome"/>
</dbReference>
<evidence type="ECO:0000256" key="1">
    <source>
        <dbReference type="SAM" id="Phobius"/>
    </source>
</evidence>
<dbReference type="AlphaFoldDB" id="W8EVU3"/>
<accession>W8EVU3</accession>
<organism evidence="2 3">
    <name type="scientific">Hymenobacter swuensis DY53</name>
    <dbReference type="NCBI Taxonomy" id="1227739"/>
    <lineage>
        <taxon>Bacteria</taxon>
        <taxon>Pseudomonadati</taxon>
        <taxon>Bacteroidota</taxon>
        <taxon>Cytophagia</taxon>
        <taxon>Cytophagales</taxon>
        <taxon>Hymenobacteraceae</taxon>
        <taxon>Hymenobacter</taxon>
    </lineage>
</organism>
<feature type="transmembrane region" description="Helical" evidence="1">
    <location>
        <begin position="6"/>
        <end position="24"/>
    </location>
</feature>
<name>W8EVU3_9BACT</name>
<evidence type="ECO:0000313" key="3">
    <source>
        <dbReference type="Proteomes" id="UP000019423"/>
    </source>
</evidence>
<keyword evidence="1" id="KW-1133">Transmembrane helix</keyword>
<keyword evidence="1" id="KW-0812">Transmembrane</keyword>
<dbReference type="STRING" id="1227739.Hsw_0257"/>
<dbReference type="HOGENOM" id="CLU_3136567_0_0_10"/>
<protein>
    <submittedName>
        <fullName evidence="2">Uncharacterized protein</fullName>
    </submittedName>
</protein>
<reference evidence="2 3" key="1">
    <citation type="submission" date="2014-01" db="EMBL/GenBank/DDBJ databases">
        <title>Complete genome sequence of ionizing-radiation resistance bacterium Hymenobacter swuensis DY53.</title>
        <authorList>
            <person name="Jung J.-H."/>
            <person name="Jeong S.-W."/>
            <person name="Joe M.-H."/>
            <person name="Cho y.-j."/>
            <person name="Kim M.-K."/>
            <person name="Lim S.-Y."/>
        </authorList>
    </citation>
    <scope>NUCLEOTIDE SEQUENCE [LARGE SCALE GENOMIC DNA]</scope>
    <source>
        <strain evidence="2 3">DY53</strain>
    </source>
</reference>
<evidence type="ECO:0000313" key="2">
    <source>
        <dbReference type="EMBL" id="AHJ95852.1"/>
    </source>
</evidence>
<dbReference type="KEGG" id="hsw:Hsw_0257"/>
<gene>
    <name evidence="2" type="ORF">Hsw_0257</name>
</gene>
<dbReference type="EMBL" id="CP007145">
    <property type="protein sequence ID" value="AHJ95852.1"/>
    <property type="molecule type" value="Genomic_DNA"/>
</dbReference>